<evidence type="ECO:0000313" key="3">
    <source>
        <dbReference type="Proteomes" id="UP000283738"/>
    </source>
</evidence>
<gene>
    <name evidence="2" type="ORF">DWY96_12195</name>
</gene>
<evidence type="ECO:0000256" key="1">
    <source>
        <dbReference type="SAM" id="Phobius"/>
    </source>
</evidence>
<reference evidence="2 3" key="1">
    <citation type="submission" date="2018-08" db="EMBL/GenBank/DDBJ databases">
        <title>A genome reference for cultivated species of the human gut microbiota.</title>
        <authorList>
            <person name="Zou Y."/>
            <person name="Xue W."/>
            <person name="Luo G."/>
        </authorList>
    </citation>
    <scope>NUCLEOTIDE SEQUENCE [LARGE SCALE GENOMIC DNA]</scope>
    <source>
        <strain evidence="2 3">AF28-15</strain>
    </source>
</reference>
<feature type="transmembrane region" description="Helical" evidence="1">
    <location>
        <begin position="77"/>
        <end position="99"/>
    </location>
</feature>
<name>A0A412B418_9FIRM</name>
<accession>A0A412B418</accession>
<feature type="transmembrane region" description="Helical" evidence="1">
    <location>
        <begin position="20"/>
        <end position="36"/>
    </location>
</feature>
<comment type="caution">
    <text evidence="2">The sequence shown here is derived from an EMBL/GenBank/DDBJ whole genome shotgun (WGS) entry which is preliminary data.</text>
</comment>
<keyword evidence="1" id="KW-1133">Transmembrane helix</keyword>
<dbReference type="EMBL" id="QRTF01000029">
    <property type="protein sequence ID" value="RGQ47019.1"/>
    <property type="molecule type" value="Genomic_DNA"/>
</dbReference>
<feature type="transmembrane region" description="Helical" evidence="1">
    <location>
        <begin position="106"/>
        <end position="124"/>
    </location>
</feature>
<keyword evidence="1" id="KW-0472">Membrane</keyword>
<evidence type="ECO:0000313" key="2">
    <source>
        <dbReference type="EMBL" id="RGQ47019.1"/>
    </source>
</evidence>
<organism evidence="2 3">
    <name type="scientific">Roseburia inulinivorans</name>
    <dbReference type="NCBI Taxonomy" id="360807"/>
    <lineage>
        <taxon>Bacteria</taxon>
        <taxon>Bacillati</taxon>
        <taxon>Bacillota</taxon>
        <taxon>Clostridia</taxon>
        <taxon>Lachnospirales</taxon>
        <taxon>Lachnospiraceae</taxon>
        <taxon>Roseburia</taxon>
    </lineage>
</organism>
<dbReference type="Proteomes" id="UP000283738">
    <property type="component" value="Unassembled WGS sequence"/>
</dbReference>
<dbReference type="AlphaFoldDB" id="A0A412B418"/>
<keyword evidence="1" id="KW-0812">Transmembrane</keyword>
<protein>
    <submittedName>
        <fullName evidence="2">Uncharacterized protein</fullName>
    </submittedName>
</protein>
<proteinExistence type="predicted"/>
<feature type="transmembrane region" description="Helical" evidence="1">
    <location>
        <begin position="45"/>
        <end position="65"/>
    </location>
</feature>
<sequence>MQSPFEIILGKIFLYENNEFSIIIYIAVLLFYFVIGKKTNRKNKFCVLAVILFALAVLMTIFVSMTGKWEYFIEQQMIFSILPAFILTAFGMTEIINICERYMSGWILGVMFVIIGIAYVNYSYSMDAFSIIKNIYKVDENVPQIDAVIRNNLEGQATVLAPIEIANDLSGFDSSLALYYGSDTLSGTVYEQYEGMQNHHDWAVYFEENPYDTAQRVYIGQQEGINVVIVNLKYQDDSAAQEYGYFCAGVTQDYIIYITSEE</sequence>